<protein>
    <submittedName>
        <fullName evidence="5">DNA-binding response regulator</fullName>
    </submittedName>
</protein>
<accession>A0A344TMV9</accession>
<evidence type="ECO:0000259" key="3">
    <source>
        <dbReference type="PROSITE" id="PS50043"/>
    </source>
</evidence>
<dbReference type="Pfam" id="PF00196">
    <property type="entry name" value="GerE"/>
    <property type="match status" value="1"/>
</dbReference>
<dbReference type="PROSITE" id="PS50043">
    <property type="entry name" value="HTH_LUXR_2"/>
    <property type="match status" value="1"/>
</dbReference>
<proteinExistence type="predicted"/>
<dbReference type="InterPro" id="IPR016032">
    <property type="entry name" value="Sig_transdc_resp-reg_C-effctor"/>
</dbReference>
<dbReference type="SUPFAM" id="SSF52172">
    <property type="entry name" value="CheY-like"/>
    <property type="match status" value="1"/>
</dbReference>
<dbReference type="SMART" id="SM00421">
    <property type="entry name" value="HTH_LUXR"/>
    <property type="match status" value="1"/>
</dbReference>
<evidence type="ECO:0000256" key="2">
    <source>
        <dbReference type="PROSITE-ProRule" id="PRU00169"/>
    </source>
</evidence>
<organism evidence="5 6">
    <name type="scientific">Runella rosea</name>
    <dbReference type="NCBI Taxonomy" id="2259595"/>
    <lineage>
        <taxon>Bacteria</taxon>
        <taxon>Pseudomonadati</taxon>
        <taxon>Bacteroidota</taxon>
        <taxon>Cytophagia</taxon>
        <taxon>Cytophagales</taxon>
        <taxon>Spirosomataceae</taxon>
        <taxon>Runella</taxon>
    </lineage>
</organism>
<dbReference type="GO" id="GO:0006355">
    <property type="term" value="P:regulation of DNA-templated transcription"/>
    <property type="evidence" value="ECO:0007669"/>
    <property type="project" value="InterPro"/>
</dbReference>
<dbReference type="InterPro" id="IPR011006">
    <property type="entry name" value="CheY-like_superfamily"/>
</dbReference>
<name>A0A344TMV9_9BACT</name>
<dbReference type="GO" id="GO:0003677">
    <property type="term" value="F:DNA binding"/>
    <property type="evidence" value="ECO:0007669"/>
    <property type="project" value="UniProtKB-KW"/>
</dbReference>
<dbReference type="EMBL" id="CP030850">
    <property type="protein sequence ID" value="AXE19980.1"/>
    <property type="molecule type" value="Genomic_DNA"/>
</dbReference>
<reference evidence="5 6" key="1">
    <citation type="submission" date="2018-07" db="EMBL/GenBank/DDBJ databases">
        <title>Genome sequencing of Runella.</title>
        <authorList>
            <person name="Baek M.-G."/>
            <person name="Yi H."/>
        </authorList>
    </citation>
    <scope>NUCLEOTIDE SEQUENCE [LARGE SCALE GENOMIC DNA]</scope>
    <source>
        <strain evidence="5 6">HYN0085</strain>
    </source>
</reference>
<dbReference type="Pfam" id="PF00072">
    <property type="entry name" value="Response_reg"/>
    <property type="match status" value="1"/>
</dbReference>
<dbReference type="KEGG" id="run:DR864_20615"/>
<evidence type="ECO:0000313" key="6">
    <source>
        <dbReference type="Proteomes" id="UP000251993"/>
    </source>
</evidence>
<keyword evidence="6" id="KW-1185">Reference proteome</keyword>
<sequence>MKNNEMRIRKLDSSVLVAKEEPFSCEVLSKLLEREGFDVVGRANELDDLIQKIHTKKPKCVIVEANLIGKETNHLLKELSESSSPPKLVLYFNNSNSKELTKALDANFQGYLYSEDRLEELYKCLLYIQTQSKYYSDGFKDLIKKQGLNEIDSDTQQKLKTLTNREKQILYLVTEGLTGYEISDSLCISYRTLANHKQNLIHKLGLSSNRQLLKFGLQIKSHINTL</sequence>
<dbReference type="PRINTS" id="PR00038">
    <property type="entry name" value="HTHLUXR"/>
</dbReference>
<dbReference type="CDD" id="cd06170">
    <property type="entry name" value="LuxR_C_like"/>
    <property type="match status" value="1"/>
</dbReference>
<dbReference type="InterPro" id="IPR036388">
    <property type="entry name" value="WH-like_DNA-bd_sf"/>
</dbReference>
<keyword evidence="1 5" id="KW-0238">DNA-binding</keyword>
<dbReference type="SUPFAM" id="SSF46894">
    <property type="entry name" value="C-terminal effector domain of the bipartite response regulators"/>
    <property type="match status" value="1"/>
</dbReference>
<gene>
    <name evidence="5" type="ORF">DR864_20615</name>
</gene>
<dbReference type="Proteomes" id="UP000251993">
    <property type="component" value="Chromosome"/>
</dbReference>
<dbReference type="GO" id="GO:0000160">
    <property type="term" value="P:phosphorelay signal transduction system"/>
    <property type="evidence" value="ECO:0007669"/>
    <property type="project" value="InterPro"/>
</dbReference>
<dbReference type="Gene3D" id="3.40.50.2300">
    <property type="match status" value="1"/>
</dbReference>
<dbReference type="PANTHER" id="PTHR43214">
    <property type="entry name" value="TWO-COMPONENT RESPONSE REGULATOR"/>
    <property type="match status" value="1"/>
</dbReference>
<feature type="domain" description="Response regulatory" evidence="4">
    <location>
        <begin position="14"/>
        <end position="129"/>
    </location>
</feature>
<dbReference type="InterPro" id="IPR001789">
    <property type="entry name" value="Sig_transdc_resp-reg_receiver"/>
</dbReference>
<dbReference type="InterPro" id="IPR000792">
    <property type="entry name" value="Tscrpt_reg_LuxR_C"/>
</dbReference>
<dbReference type="Gene3D" id="1.10.10.10">
    <property type="entry name" value="Winged helix-like DNA-binding domain superfamily/Winged helix DNA-binding domain"/>
    <property type="match status" value="1"/>
</dbReference>
<evidence type="ECO:0000256" key="1">
    <source>
        <dbReference type="ARBA" id="ARBA00023125"/>
    </source>
</evidence>
<dbReference type="RefSeq" id="WP_114068746.1">
    <property type="nucleotide sequence ID" value="NZ_CP030850.1"/>
</dbReference>
<comment type="caution">
    <text evidence="2">Lacks conserved residue(s) required for the propagation of feature annotation.</text>
</comment>
<dbReference type="PROSITE" id="PS50110">
    <property type="entry name" value="RESPONSE_REGULATORY"/>
    <property type="match status" value="1"/>
</dbReference>
<evidence type="ECO:0000259" key="4">
    <source>
        <dbReference type="PROSITE" id="PS50110"/>
    </source>
</evidence>
<feature type="domain" description="HTH luxR-type" evidence="3">
    <location>
        <begin position="155"/>
        <end position="220"/>
    </location>
</feature>
<dbReference type="OrthoDB" id="9797341at2"/>
<evidence type="ECO:0000313" key="5">
    <source>
        <dbReference type="EMBL" id="AXE19980.1"/>
    </source>
</evidence>
<dbReference type="InterPro" id="IPR039420">
    <property type="entry name" value="WalR-like"/>
</dbReference>
<dbReference type="AlphaFoldDB" id="A0A344TMV9"/>